<dbReference type="InterPro" id="IPR019775">
    <property type="entry name" value="WD40_repeat_CS"/>
</dbReference>
<feature type="repeat" description="WD" evidence="3">
    <location>
        <begin position="328"/>
        <end position="372"/>
    </location>
</feature>
<evidence type="ECO:0000256" key="4">
    <source>
        <dbReference type="SAM" id="MobiDB-lite"/>
    </source>
</evidence>
<dbReference type="InterPro" id="IPR020472">
    <property type="entry name" value="WD40_PAC1"/>
</dbReference>
<comment type="caution">
    <text evidence="5">The sequence shown here is derived from an EMBL/GenBank/DDBJ whole genome shotgun (WGS) entry which is preliminary data.</text>
</comment>
<accession>A0A9P6U6H0</accession>
<name>A0A9P6U6H0_9FUNG</name>
<evidence type="ECO:0000256" key="3">
    <source>
        <dbReference type="PROSITE-ProRule" id="PRU00221"/>
    </source>
</evidence>
<dbReference type="EMBL" id="JAAAJB010000211">
    <property type="protein sequence ID" value="KAG0261622.1"/>
    <property type="molecule type" value="Genomic_DNA"/>
</dbReference>
<protein>
    <recommendedName>
        <fullName evidence="7">WD40 repeat-like protein</fullName>
    </recommendedName>
</protein>
<reference evidence="5" key="1">
    <citation type="journal article" date="2020" name="Fungal Divers.">
        <title>Resolving the Mortierellaceae phylogeny through synthesis of multi-gene phylogenetics and phylogenomics.</title>
        <authorList>
            <person name="Vandepol N."/>
            <person name="Liber J."/>
            <person name="Desiro A."/>
            <person name="Na H."/>
            <person name="Kennedy M."/>
            <person name="Barry K."/>
            <person name="Grigoriev I.V."/>
            <person name="Miller A.N."/>
            <person name="O'Donnell K."/>
            <person name="Stajich J.E."/>
            <person name="Bonito G."/>
        </authorList>
    </citation>
    <scope>NUCLEOTIDE SEQUENCE</scope>
    <source>
        <strain evidence="5">BC1065</strain>
    </source>
</reference>
<gene>
    <name evidence="5" type="ORF">DFQ27_002887</name>
</gene>
<feature type="compositionally biased region" description="Basic and acidic residues" evidence="4">
    <location>
        <begin position="47"/>
        <end position="58"/>
    </location>
</feature>
<keyword evidence="1 3" id="KW-0853">WD repeat</keyword>
<feature type="compositionally biased region" description="Low complexity" evidence="4">
    <location>
        <begin position="119"/>
        <end position="132"/>
    </location>
</feature>
<dbReference type="AlphaFoldDB" id="A0A9P6U6H0"/>
<organism evidence="5 6">
    <name type="scientific">Actinomortierella ambigua</name>
    <dbReference type="NCBI Taxonomy" id="1343610"/>
    <lineage>
        <taxon>Eukaryota</taxon>
        <taxon>Fungi</taxon>
        <taxon>Fungi incertae sedis</taxon>
        <taxon>Mucoromycota</taxon>
        <taxon>Mortierellomycotina</taxon>
        <taxon>Mortierellomycetes</taxon>
        <taxon>Mortierellales</taxon>
        <taxon>Mortierellaceae</taxon>
        <taxon>Actinomortierella</taxon>
    </lineage>
</organism>
<keyword evidence="2" id="KW-0677">Repeat</keyword>
<dbReference type="PRINTS" id="PR00320">
    <property type="entry name" value="GPROTEINBRPT"/>
</dbReference>
<dbReference type="SUPFAM" id="SSF50978">
    <property type="entry name" value="WD40 repeat-like"/>
    <property type="match status" value="1"/>
</dbReference>
<evidence type="ECO:0000313" key="6">
    <source>
        <dbReference type="Proteomes" id="UP000807716"/>
    </source>
</evidence>
<dbReference type="PROSITE" id="PS50082">
    <property type="entry name" value="WD_REPEATS_2"/>
    <property type="match status" value="1"/>
</dbReference>
<dbReference type="Proteomes" id="UP000807716">
    <property type="component" value="Unassembled WGS sequence"/>
</dbReference>
<dbReference type="InterPro" id="IPR015943">
    <property type="entry name" value="WD40/YVTN_repeat-like_dom_sf"/>
</dbReference>
<feature type="compositionally biased region" description="Acidic residues" evidence="4">
    <location>
        <begin position="465"/>
        <end position="474"/>
    </location>
</feature>
<evidence type="ECO:0000256" key="1">
    <source>
        <dbReference type="ARBA" id="ARBA00022574"/>
    </source>
</evidence>
<feature type="compositionally biased region" description="Gly residues" evidence="4">
    <location>
        <begin position="1"/>
        <end position="10"/>
    </location>
</feature>
<feature type="region of interest" description="Disordered" evidence="4">
    <location>
        <begin position="465"/>
        <end position="485"/>
    </location>
</feature>
<dbReference type="InterPro" id="IPR001680">
    <property type="entry name" value="WD40_rpt"/>
</dbReference>
<dbReference type="InterPro" id="IPR036322">
    <property type="entry name" value="WD40_repeat_dom_sf"/>
</dbReference>
<feature type="compositionally biased region" description="Basic and acidic residues" evidence="4">
    <location>
        <begin position="19"/>
        <end position="36"/>
    </location>
</feature>
<dbReference type="SMART" id="SM00320">
    <property type="entry name" value="WD40"/>
    <property type="match status" value="6"/>
</dbReference>
<dbReference type="PANTHER" id="PTHR19848:SF8">
    <property type="entry name" value="F-BOX AND WD REPEAT DOMAIN CONTAINING 7"/>
    <property type="match status" value="1"/>
</dbReference>
<evidence type="ECO:0000313" key="5">
    <source>
        <dbReference type="EMBL" id="KAG0261622.1"/>
    </source>
</evidence>
<evidence type="ECO:0008006" key="7">
    <source>
        <dbReference type="Google" id="ProtNLM"/>
    </source>
</evidence>
<dbReference type="PANTHER" id="PTHR19848">
    <property type="entry name" value="WD40 REPEAT PROTEIN"/>
    <property type="match status" value="1"/>
</dbReference>
<dbReference type="PROSITE" id="PS00678">
    <property type="entry name" value="WD_REPEATS_1"/>
    <property type="match status" value="1"/>
</dbReference>
<dbReference type="Pfam" id="PF00400">
    <property type="entry name" value="WD40"/>
    <property type="match status" value="2"/>
</dbReference>
<keyword evidence="6" id="KW-1185">Reference proteome</keyword>
<proteinExistence type="predicted"/>
<sequence length="715" mass="78568">MSEKPGGGRGSPNTVVVQSKEEMDEERRHDADKAEVDQTPTQPLQPLKREEPSPEAERAVLQLKIGYGPQTTNGYPLTRRMSMLGHVAEASEEEEEDDKAPRYQRRSWSEDRGREAPVSTSAAAATGTMTMDGRGGHESFKLPPLPLAVGSHSQEYEQRYGPYRSKRSSPKVGSPTSEPNSDQEQGEDMAIDSDHHYQHQQHQLSKHGRPQFSPPQQKPSDSYLSMRRGSYILHSMASHTPPVEVPVDQIDFSPHVGTEAGDFFQTDADLARAAARAGMVNYDKGQAIKIASKVLDMCPARHGTMFLAESGHIARKLHLETGKTLKTYHGHIGPVTKVVVYYTAEGQERLLTGSWDKTIKVWDAESKTCLATLQGHTDFIKALVLRPVWVDTVEGEGEGEGATKTAQRKRRLKYELFSASYDGTIRHWDLDTFAPALGGRGGAWKGHVRGVNDLYYVNEIEFEDDEDDYDDNDDDNGKGDRSRKTKGSEYLYSAGSDGTVRKWDILKGQGQGGHCDEIWNYHATTVYRVIVQGNEIWSASADKTVQRFDLETKKVDTKIEHPDFVKTLAVAGPYVLTGGREESVRVLSVATGKLIKEIKGHFDEVSSIVVIGTTAYTGSLDGTMRRWSMKEQDLKASHSTLTNATEDQPRAFPLSSSTASVHATAGTKLINVPTDVAAAAAAASTTSADAAPIQATSMLTAEEEAELAELMSDDD</sequence>
<dbReference type="Gene3D" id="2.130.10.10">
    <property type="entry name" value="YVTN repeat-like/Quinoprotein amine dehydrogenase"/>
    <property type="match status" value="2"/>
</dbReference>
<evidence type="ECO:0000256" key="2">
    <source>
        <dbReference type="ARBA" id="ARBA00022737"/>
    </source>
</evidence>
<dbReference type="OrthoDB" id="6262491at2759"/>
<feature type="region of interest" description="Disordered" evidence="4">
    <location>
        <begin position="1"/>
        <end position="223"/>
    </location>
</feature>
<feature type="compositionally biased region" description="Polar residues" evidence="4">
    <location>
        <begin position="174"/>
        <end position="183"/>
    </location>
</feature>